<accession>A0A1C2G3Q7</accession>
<evidence type="ECO:0000313" key="2">
    <source>
        <dbReference type="Proteomes" id="UP000253250"/>
    </source>
</evidence>
<proteinExistence type="predicted"/>
<protein>
    <submittedName>
        <fullName evidence="1">Uncharacterized protein</fullName>
    </submittedName>
</protein>
<gene>
    <name evidence="1" type="ORF">C4900_00520</name>
</gene>
<dbReference type="Proteomes" id="UP000253250">
    <property type="component" value="Unassembled WGS sequence"/>
</dbReference>
<dbReference type="STRING" id="163359.A9R16_08125"/>
<reference evidence="1 2" key="1">
    <citation type="submission" date="2018-02" db="EMBL/GenBank/DDBJ databases">
        <title>Insights into the biology of acidophilic members of the Acidiferrobacteraceae family derived from comparative genomic analyses.</title>
        <authorList>
            <person name="Issotta F."/>
            <person name="Thyssen C."/>
            <person name="Mena C."/>
            <person name="Moya A."/>
            <person name="Bellenberg S."/>
            <person name="Sproer C."/>
            <person name="Covarrubias P.C."/>
            <person name="Sand W."/>
            <person name="Quatrini R."/>
            <person name="Vera M."/>
        </authorList>
    </citation>
    <scope>NUCLEOTIDE SEQUENCE [LARGE SCALE GENOMIC DNA]</scope>
    <source>
        <strain evidence="2">m-1</strain>
    </source>
</reference>
<organism evidence="1 2">
    <name type="scientific">Acidiferrobacter thiooxydans</name>
    <dbReference type="NCBI Taxonomy" id="163359"/>
    <lineage>
        <taxon>Bacteria</taxon>
        <taxon>Pseudomonadati</taxon>
        <taxon>Pseudomonadota</taxon>
        <taxon>Gammaproteobacteria</taxon>
        <taxon>Acidiferrobacterales</taxon>
        <taxon>Acidiferrobacteraceae</taxon>
        <taxon>Acidiferrobacter</taxon>
    </lineage>
</organism>
<sequence>MWLRKARALATAALLLAYPVVSYRTNTARHFDPLGALFAFAPLLVLTLTAAWAARARGLWLTLWGGACLTLWHYRAFMTAHCSWAYLAEDVGVMALLCGLFLRSLRPSCTPLISRLSLLMRGSLSPSLAHYTRRVTQLWAGLFGALAILSALLFFAAGVRVWAFYVSILTWPIMMLVFTGEYLVRRVVVPREERAGFLQVILASRRHWRSLVAGEDDAPRPYRRLPQ</sequence>
<name>A0A1C2G3Q7_9GAMM</name>
<keyword evidence="2" id="KW-1185">Reference proteome</keyword>
<dbReference type="AlphaFoldDB" id="A0A1C2G3Q7"/>
<evidence type="ECO:0000313" key="1">
    <source>
        <dbReference type="EMBL" id="RCN58319.1"/>
    </source>
</evidence>
<dbReference type="EMBL" id="PSYR01000001">
    <property type="protein sequence ID" value="RCN58319.1"/>
    <property type="molecule type" value="Genomic_DNA"/>
</dbReference>
<comment type="caution">
    <text evidence="1">The sequence shown here is derived from an EMBL/GenBank/DDBJ whole genome shotgun (WGS) entry which is preliminary data.</text>
</comment>